<evidence type="ECO:0000256" key="5">
    <source>
        <dbReference type="PROSITE-ProRule" id="PRU01240"/>
    </source>
</evidence>
<dbReference type="PANTHER" id="PTHR43806">
    <property type="entry name" value="PEPTIDASE S8"/>
    <property type="match status" value="1"/>
</dbReference>
<sequence>MAHETNPIDVVCASGAKKESSYIVHLKASVDMAAHLQWLRQRLSGDSEIKDDYSFMNAFSGKFNEQTLAALRASSDVERIEEDADISLFSKIVQGPAPWGLNRISQRPWLKFEYTYIGASNPVDIYIVDTGIFTSHIEFGSRASWGYTYKGLPNVDDNGHGTQVASVAGGTHAGVFKNAHLIAVKVLDAKGNGSVTATLAGIAYIMRAVQASRRPSVVNFSLGFYEPDPTLISLDKAIAKMTDAGIHVCAASGNNNVNAGLVSPARAPSAVTVGASNMLDRRWHLSNYGAVLNIFAPGENIQMATIGDRSATIYSSGTSFACPHLAGLIAYTISLRGNQSPSAMSQYLKSTALANVLGDIPSGTPNFLANNGF</sequence>
<evidence type="ECO:0000313" key="8">
    <source>
        <dbReference type="EMBL" id="TBU26395.1"/>
    </source>
</evidence>
<proteinExistence type="inferred from homology"/>
<dbReference type="InterPro" id="IPR022398">
    <property type="entry name" value="Peptidase_S8_His-AS"/>
</dbReference>
<feature type="domain" description="Peptidase S8/S53" evidence="6">
    <location>
        <begin position="125"/>
        <end position="352"/>
    </location>
</feature>
<gene>
    <name evidence="8" type="ORF">BD311DRAFT_762560</name>
</gene>
<accession>A0A4Q9MGA1</accession>
<dbReference type="InterPro" id="IPR036852">
    <property type="entry name" value="Peptidase_S8/S53_dom_sf"/>
</dbReference>
<dbReference type="SUPFAM" id="SSF54897">
    <property type="entry name" value="Protease propeptides/inhibitors"/>
    <property type="match status" value="1"/>
</dbReference>
<evidence type="ECO:0000256" key="1">
    <source>
        <dbReference type="ARBA" id="ARBA00011073"/>
    </source>
</evidence>
<dbReference type="CDD" id="cd04077">
    <property type="entry name" value="Peptidases_S8_PCSK9_ProteinaseK_like"/>
    <property type="match status" value="1"/>
</dbReference>
<name>A0A4Q9MGA1_9APHY</name>
<dbReference type="AlphaFoldDB" id="A0A4Q9MGA1"/>
<dbReference type="InterPro" id="IPR015500">
    <property type="entry name" value="Peptidase_S8_subtilisin-rel"/>
</dbReference>
<dbReference type="InterPro" id="IPR023827">
    <property type="entry name" value="Peptidase_S8_Asp-AS"/>
</dbReference>
<dbReference type="OrthoDB" id="19448at2759"/>
<dbReference type="PRINTS" id="PR00723">
    <property type="entry name" value="SUBTILISIN"/>
</dbReference>
<dbReference type="EMBL" id="ML143446">
    <property type="protein sequence ID" value="TBU26395.1"/>
    <property type="molecule type" value="Genomic_DNA"/>
</dbReference>
<dbReference type="InterPro" id="IPR037045">
    <property type="entry name" value="S8pro/Inhibitor_I9_sf"/>
</dbReference>
<evidence type="ECO:0000256" key="2">
    <source>
        <dbReference type="ARBA" id="ARBA00022670"/>
    </source>
</evidence>
<dbReference type="InterPro" id="IPR050131">
    <property type="entry name" value="Peptidase_S8_subtilisin-like"/>
</dbReference>
<dbReference type="PANTHER" id="PTHR43806:SF58">
    <property type="entry name" value="ALKALINE PROTEASE 1-RELATED"/>
    <property type="match status" value="1"/>
</dbReference>
<dbReference type="GO" id="GO:0005615">
    <property type="term" value="C:extracellular space"/>
    <property type="evidence" value="ECO:0007669"/>
    <property type="project" value="TreeGrafter"/>
</dbReference>
<dbReference type="Pfam" id="PF00082">
    <property type="entry name" value="Peptidase_S8"/>
    <property type="match status" value="1"/>
</dbReference>
<comment type="similarity">
    <text evidence="1 5">Belongs to the peptidase S8 family.</text>
</comment>
<feature type="domain" description="Inhibitor I9" evidence="7">
    <location>
        <begin position="21"/>
        <end position="86"/>
    </location>
</feature>
<dbReference type="InterPro" id="IPR000209">
    <property type="entry name" value="Peptidase_S8/S53_dom"/>
</dbReference>
<dbReference type="Proteomes" id="UP000292957">
    <property type="component" value="Unassembled WGS sequence"/>
</dbReference>
<keyword evidence="4 5" id="KW-0720">Serine protease</keyword>
<dbReference type="PROSITE" id="PS51892">
    <property type="entry name" value="SUBTILASE"/>
    <property type="match status" value="1"/>
</dbReference>
<keyword evidence="3 5" id="KW-0378">Hydrolase</keyword>
<dbReference type="Gene3D" id="3.40.50.200">
    <property type="entry name" value="Peptidase S8/S53 domain"/>
    <property type="match status" value="1"/>
</dbReference>
<evidence type="ECO:0000259" key="7">
    <source>
        <dbReference type="Pfam" id="PF05922"/>
    </source>
</evidence>
<dbReference type="Pfam" id="PF05922">
    <property type="entry name" value="Inhibitor_I9"/>
    <property type="match status" value="1"/>
</dbReference>
<dbReference type="Gene3D" id="3.30.70.80">
    <property type="entry name" value="Peptidase S8 propeptide/proteinase inhibitor I9"/>
    <property type="match status" value="1"/>
</dbReference>
<organism evidence="8">
    <name type="scientific">Dichomitus squalens</name>
    <dbReference type="NCBI Taxonomy" id="114155"/>
    <lineage>
        <taxon>Eukaryota</taxon>
        <taxon>Fungi</taxon>
        <taxon>Dikarya</taxon>
        <taxon>Basidiomycota</taxon>
        <taxon>Agaricomycotina</taxon>
        <taxon>Agaricomycetes</taxon>
        <taxon>Polyporales</taxon>
        <taxon>Polyporaceae</taxon>
        <taxon>Dichomitus</taxon>
    </lineage>
</organism>
<feature type="active site" description="Charge relay system" evidence="5">
    <location>
        <position position="319"/>
    </location>
</feature>
<keyword evidence="2 5" id="KW-0645">Protease</keyword>
<dbReference type="InterPro" id="IPR034193">
    <property type="entry name" value="PCSK9_ProteinaseK-like"/>
</dbReference>
<evidence type="ECO:0000256" key="3">
    <source>
        <dbReference type="ARBA" id="ARBA00022801"/>
    </source>
</evidence>
<dbReference type="GO" id="GO:0004252">
    <property type="term" value="F:serine-type endopeptidase activity"/>
    <property type="evidence" value="ECO:0007669"/>
    <property type="project" value="UniProtKB-UniRule"/>
</dbReference>
<dbReference type="SUPFAM" id="SSF52743">
    <property type="entry name" value="Subtilisin-like"/>
    <property type="match status" value="1"/>
</dbReference>
<reference evidence="8" key="1">
    <citation type="submission" date="2019-01" db="EMBL/GenBank/DDBJ databases">
        <title>Draft genome sequences of three monokaryotic isolates of the white-rot basidiomycete fungus Dichomitus squalens.</title>
        <authorList>
            <consortium name="DOE Joint Genome Institute"/>
            <person name="Lopez S.C."/>
            <person name="Andreopoulos B."/>
            <person name="Pangilinan J."/>
            <person name="Lipzen A."/>
            <person name="Riley R."/>
            <person name="Ahrendt S."/>
            <person name="Ng V."/>
            <person name="Barry K."/>
            <person name="Daum C."/>
            <person name="Grigoriev I.V."/>
            <person name="Hilden K.S."/>
            <person name="Makela M.R."/>
            <person name="de Vries R.P."/>
        </authorList>
    </citation>
    <scope>NUCLEOTIDE SEQUENCE [LARGE SCALE GENOMIC DNA]</scope>
    <source>
        <strain evidence="8">OM18370.1</strain>
    </source>
</reference>
<protein>
    <submittedName>
        <fullName evidence="8">Serine proteinase</fullName>
    </submittedName>
</protein>
<evidence type="ECO:0000256" key="4">
    <source>
        <dbReference type="ARBA" id="ARBA00022825"/>
    </source>
</evidence>
<evidence type="ECO:0000259" key="6">
    <source>
        <dbReference type="Pfam" id="PF00082"/>
    </source>
</evidence>
<dbReference type="PROSITE" id="PS00136">
    <property type="entry name" value="SUBTILASE_ASP"/>
    <property type="match status" value="1"/>
</dbReference>
<feature type="active site" description="Charge relay system" evidence="5">
    <location>
        <position position="160"/>
    </location>
</feature>
<dbReference type="InterPro" id="IPR010259">
    <property type="entry name" value="S8pro/Inhibitor_I9"/>
</dbReference>
<dbReference type="GO" id="GO:0006508">
    <property type="term" value="P:proteolysis"/>
    <property type="evidence" value="ECO:0007669"/>
    <property type="project" value="UniProtKB-KW"/>
</dbReference>
<feature type="active site" description="Charge relay system" evidence="5">
    <location>
        <position position="129"/>
    </location>
</feature>
<dbReference type="PROSITE" id="PS00137">
    <property type="entry name" value="SUBTILASE_HIS"/>
    <property type="match status" value="1"/>
</dbReference>